<gene>
    <name evidence="3" type="ORF">ACFPGP_09105</name>
</gene>
<dbReference type="InterPro" id="IPR026870">
    <property type="entry name" value="Zinc_ribbon_dom"/>
</dbReference>
<proteinExistence type="predicted"/>
<accession>A0ABW0BIK3</accession>
<keyword evidence="1" id="KW-1133">Transmembrane helix</keyword>
<evidence type="ECO:0000259" key="2">
    <source>
        <dbReference type="Pfam" id="PF13240"/>
    </source>
</evidence>
<feature type="transmembrane region" description="Helical" evidence="1">
    <location>
        <begin position="61"/>
        <end position="80"/>
    </location>
</feature>
<keyword evidence="4" id="KW-1185">Reference proteome</keyword>
<dbReference type="Proteomes" id="UP001596087">
    <property type="component" value="Unassembled WGS sequence"/>
</dbReference>
<reference evidence="4" key="1">
    <citation type="journal article" date="2019" name="Int. J. Syst. Evol. Microbiol.">
        <title>The Global Catalogue of Microorganisms (GCM) 10K type strain sequencing project: providing services to taxonomists for standard genome sequencing and annotation.</title>
        <authorList>
            <consortium name="The Broad Institute Genomics Platform"/>
            <consortium name="The Broad Institute Genome Sequencing Center for Infectious Disease"/>
            <person name="Wu L."/>
            <person name="Ma J."/>
        </authorList>
    </citation>
    <scope>NUCLEOTIDE SEQUENCE [LARGE SCALE GENOMIC DNA]</scope>
    <source>
        <strain evidence="4">DFY41</strain>
    </source>
</reference>
<comment type="caution">
    <text evidence="3">The sequence shown here is derived from an EMBL/GenBank/DDBJ whole genome shotgun (WGS) entry which is preliminary data.</text>
</comment>
<evidence type="ECO:0000256" key="1">
    <source>
        <dbReference type="SAM" id="Phobius"/>
    </source>
</evidence>
<protein>
    <submittedName>
        <fullName evidence="3">Zinc-ribbon domain-containing protein</fullName>
    </submittedName>
</protein>
<name>A0ABW0BIK3_9ACTN</name>
<dbReference type="RefSeq" id="WP_378589405.1">
    <property type="nucleotide sequence ID" value="NZ_JBHSKD010000008.1"/>
</dbReference>
<feature type="transmembrane region" description="Helical" evidence="1">
    <location>
        <begin position="26"/>
        <end position="49"/>
    </location>
</feature>
<dbReference type="Pfam" id="PF13240">
    <property type="entry name" value="Zn_Ribbon_1"/>
    <property type="match status" value="1"/>
</dbReference>
<keyword evidence="1" id="KW-0472">Membrane</keyword>
<feature type="domain" description="Zinc-ribbon" evidence="2">
    <location>
        <begin position="138"/>
        <end position="160"/>
    </location>
</feature>
<evidence type="ECO:0000313" key="4">
    <source>
        <dbReference type="Proteomes" id="UP001596087"/>
    </source>
</evidence>
<dbReference type="EMBL" id="JBHSKD010000008">
    <property type="protein sequence ID" value="MFC5176828.1"/>
    <property type="molecule type" value="Genomic_DNA"/>
</dbReference>
<organism evidence="3 4">
    <name type="scientific">Nocardioides taihuensis</name>
    <dbReference type="NCBI Taxonomy" id="1835606"/>
    <lineage>
        <taxon>Bacteria</taxon>
        <taxon>Bacillati</taxon>
        <taxon>Actinomycetota</taxon>
        <taxon>Actinomycetes</taxon>
        <taxon>Propionibacteriales</taxon>
        <taxon>Nocardioidaceae</taxon>
        <taxon>Nocardioides</taxon>
    </lineage>
</organism>
<keyword evidence="1" id="KW-0812">Transmembrane</keyword>
<sequence>MDSTPDTHRQGSAGPGLRDQGAARTVFRVLGCLLTPLGAVLVAVGFYRFVTVDPGFDGPPAGFLVFAAGGFMTVVGFGFLNAGFLGTAARYSAGETMPVVKDSASYLSDGEGILGMGRTVDDGRPAPTAGSTAAAGPYCRSCGTRNDPEARFCDGCGHSLA</sequence>
<evidence type="ECO:0000313" key="3">
    <source>
        <dbReference type="EMBL" id="MFC5176828.1"/>
    </source>
</evidence>